<dbReference type="AlphaFoldDB" id="A0AAW0PB91"/>
<feature type="compositionally biased region" description="Polar residues" evidence="1">
    <location>
        <begin position="26"/>
        <end position="36"/>
    </location>
</feature>
<sequence length="130" mass="14610">MQEHLQTSTEHTGWSQALSTLHPELSQGQPGGQTSPKRVRTKPNPPQRPNLLPCTSPKCFHASFCQPYQHKAMERVTGIHMCSVPLPKRGKTRSSSLYECDPFELRRCLDLSQLRDPPLLIPVPTAARTE</sequence>
<evidence type="ECO:0000313" key="2">
    <source>
        <dbReference type="EMBL" id="KAK7919242.1"/>
    </source>
</evidence>
<feature type="compositionally biased region" description="Polar residues" evidence="1">
    <location>
        <begin position="1"/>
        <end position="19"/>
    </location>
</feature>
<dbReference type="Proteomes" id="UP001460270">
    <property type="component" value="Unassembled WGS sequence"/>
</dbReference>
<accession>A0AAW0PB91</accession>
<proteinExistence type="predicted"/>
<evidence type="ECO:0000256" key="1">
    <source>
        <dbReference type="SAM" id="MobiDB-lite"/>
    </source>
</evidence>
<reference evidence="3" key="1">
    <citation type="submission" date="2024-04" db="EMBL/GenBank/DDBJ databases">
        <title>Salinicola lusitanus LLJ914,a marine bacterium isolated from the Okinawa Trough.</title>
        <authorList>
            <person name="Li J."/>
        </authorList>
    </citation>
    <scope>NUCLEOTIDE SEQUENCE [LARGE SCALE GENOMIC DNA]</scope>
</reference>
<feature type="region of interest" description="Disordered" evidence="1">
    <location>
        <begin position="1"/>
        <end position="52"/>
    </location>
</feature>
<protein>
    <submittedName>
        <fullName evidence="2">Uncharacterized protein</fullName>
    </submittedName>
</protein>
<gene>
    <name evidence="2" type="ORF">WMY93_010526</name>
</gene>
<dbReference type="EMBL" id="JBBPFD010000007">
    <property type="protein sequence ID" value="KAK7919242.1"/>
    <property type="molecule type" value="Genomic_DNA"/>
</dbReference>
<evidence type="ECO:0000313" key="3">
    <source>
        <dbReference type="Proteomes" id="UP001460270"/>
    </source>
</evidence>
<organism evidence="2 3">
    <name type="scientific">Mugilogobius chulae</name>
    <name type="common">yellowstripe goby</name>
    <dbReference type="NCBI Taxonomy" id="88201"/>
    <lineage>
        <taxon>Eukaryota</taxon>
        <taxon>Metazoa</taxon>
        <taxon>Chordata</taxon>
        <taxon>Craniata</taxon>
        <taxon>Vertebrata</taxon>
        <taxon>Euteleostomi</taxon>
        <taxon>Actinopterygii</taxon>
        <taxon>Neopterygii</taxon>
        <taxon>Teleostei</taxon>
        <taxon>Neoteleostei</taxon>
        <taxon>Acanthomorphata</taxon>
        <taxon>Gobiaria</taxon>
        <taxon>Gobiiformes</taxon>
        <taxon>Gobioidei</taxon>
        <taxon>Gobiidae</taxon>
        <taxon>Gobionellinae</taxon>
        <taxon>Mugilogobius</taxon>
    </lineage>
</organism>
<name>A0AAW0PB91_9GOBI</name>
<comment type="caution">
    <text evidence="2">The sequence shown here is derived from an EMBL/GenBank/DDBJ whole genome shotgun (WGS) entry which is preliminary data.</text>
</comment>
<keyword evidence="3" id="KW-1185">Reference proteome</keyword>